<feature type="non-terminal residue" evidence="6">
    <location>
        <position position="1038"/>
    </location>
</feature>
<dbReference type="Pfam" id="PF13895">
    <property type="entry name" value="Ig_2"/>
    <property type="match status" value="5"/>
</dbReference>
<comment type="caution">
    <text evidence="6">The sequence shown here is derived from an EMBL/GenBank/DDBJ whole genome shotgun (WGS) entry which is preliminary data.</text>
</comment>
<accession>A0AAD5ADG2</accession>
<dbReference type="SMART" id="SM00409">
    <property type="entry name" value="IG"/>
    <property type="match status" value="11"/>
</dbReference>
<evidence type="ECO:0000313" key="6">
    <source>
        <dbReference type="EMBL" id="KAI5613955.1"/>
    </source>
</evidence>
<dbReference type="EMBL" id="MU560044">
    <property type="protein sequence ID" value="KAI5613955.1"/>
    <property type="molecule type" value="Genomic_DNA"/>
</dbReference>
<dbReference type="InterPro" id="IPR050488">
    <property type="entry name" value="Ig_Fc_receptor"/>
</dbReference>
<dbReference type="PROSITE" id="PS50835">
    <property type="entry name" value="IG_LIKE"/>
    <property type="match status" value="9"/>
</dbReference>
<dbReference type="SMART" id="SM00408">
    <property type="entry name" value="IGc2"/>
    <property type="match status" value="9"/>
</dbReference>
<feature type="domain" description="Ig-like" evidence="5">
    <location>
        <begin position="733"/>
        <end position="815"/>
    </location>
</feature>
<dbReference type="PANTHER" id="PTHR11481:SF64">
    <property type="entry name" value="FC RECEPTOR-LIKE PROTEIN 4"/>
    <property type="match status" value="1"/>
</dbReference>
<protein>
    <submittedName>
        <fullName evidence="6">Sialoadhesin-like</fullName>
    </submittedName>
</protein>
<dbReference type="AlphaFoldDB" id="A0AAD5ADG2"/>
<keyword evidence="7" id="KW-1185">Reference proteome</keyword>
<keyword evidence="4" id="KW-0812">Transmembrane</keyword>
<reference evidence="6" key="1">
    <citation type="submission" date="2018-07" db="EMBL/GenBank/DDBJ databases">
        <title>Comparative genomics of catfishes provides insights into carnivory and benthic adaptation.</title>
        <authorList>
            <person name="Zhang Y."/>
            <person name="Wang D."/>
            <person name="Peng Z."/>
            <person name="Zheng S."/>
            <person name="Shao F."/>
            <person name="Tao W."/>
        </authorList>
    </citation>
    <scope>NUCLEOTIDE SEQUENCE</scope>
    <source>
        <strain evidence="6">Chongqing</strain>
    </source>
</reference>
<feature type="domain" description="Ig-like" evidence="5">
    <location>
        <begin position="2"/>
        <end position="77"/>
    </location>
</feature>
<evidence type="ECO:0000256" key="1">
    <source>
        <dbReference type="ARBA" id="ARBA00022729"/>
    </source>
</evidence>
<keyword evidence="4" id="KW-0472">Membrane</keyword>
<feature type="domain" description="Ig-like" evidence="5">
    <location>
        <begin position="918"/>
        <end position="991"/>
    </location>
</feature>
<evidence type="ECO:0000256" key="2">
    <source>
        <dbReference type="ARBA" id="ARBA00023157"/>
    </source>
</evidence>
<dbReference type="FunFam" id="2.60.40.10:FF:001607">
    <property type="entry name" value="Leukocyte immune-type receptor TS32.15 L2.5a"/>
    <property type="match status" value="4"/>
</dbReference>
<evidence type="ECO:0000256" key="3">
    <source>
        <dbReference type="SAM" id="MobiDB-lite"/>
    </source>
</evidence>
<feature type="domain" description="Ig-like" evidence="5">
    <location>
        <begin position="644"/>
        <end position="721"/>
    </location>
</feature>
<feature type="domain" description="Ig-like" evidence="5">
    <location>
        <begin position="266"/>
        <end position="348"/>
    </location>
</feature>
<name>A0AAD5ADG2_SILAS</name>
<dbReference type="GO" id="GO:0007166">
    <property type="term" value="P:cell surface receptor signaling pathway"/>
    <property type="evidence" value="ECO:0007669"/>
    <property type="project" value="TreeGrafter"/>
</dbReference>
<keyword evidence="1" id="KW-0732">Signal</keyword>
<evidence type="ECO:0000256" key="4">
    <source>
        <dbReference type="SAM" id="Phobius"/>
    </source>
</evidence>
<feature type="domain" description="Ig-like" evidence="5">
    <location>
        <begin position="553"/>
        <end position="633"/>
    </location>
</feature>
<dbReference type="GO" id="GO:0006955">
    <property type="term" value="P:immune response"/>
    <property type="evidence" value="ECO:0007669"/>
    <property type="project" value="TreeGrafter"/>
</dbReference>
<feature type="region of interest" description="Disordered" evidence="3">
    <location>
        <begin position="523"/>
        <end position="543"/>
    </location>
</feature>
<sequence length="1038" mass="116658">EPVLSVQPNSPQIFRGENVTFTCTIPGGSELYHWYKDDIPVHRSDHYVYIIKIDQSHKYRCYGSHGEESTTLSNEVTLSVIERPKAVVTLQPDGQIFNGEKVTFRCEVRGHADTEWMYNWYQNNVQILSCIGNGEYTLTALKSDSGQYTCSGQRKGDSQISERSNAVTLTVPENLNPVVIIRPDNHVFRGETVTFRCEIQGGGDTEWQYSWYKNNSQLYHNTQEFSLNSVIHEDSGQYTCRGLRSSDTQRSQTSDAVTLAVSETAEAVVSVSPQSWLTEGDSVTLNCEIKFSSTGWTFSWYTDVLYRDSHSSLRHRPELLSDSSRGSGGSYTLSPVTLNHTGVYMCRAVRGEEDFYSQYSKEQPLWITGEYPPVSLIINPSRTQHFTADSLSMSCKDHVDSTGWTVRGYTHNERWYECSLASGSTCYISSISLSHTGVYWCQSESGERSNPVNITVHKRPKAVVTLKSDGQIFIGEKVTFTCEIQGHADTEWTYTWYKDDVQILSYSENGKYAFTVLESDSSKYNCSGQRKSDSQTSKTSNAVTLTVSEKPKPKVTSDLKGAALTGNSVTLYCTLKLQSAGWKFYWSKDSQSRETETETHSYTIRSVSVSDGGQYRCRAGRGNPVYYTHYSVAFWINVTENLKPVVIIRPDSHVFRGETVTFRCKIQGGGDTEWQFSWYKNNNPLYHNTQEFSLNSVRHEDSGQYTCRGLRSSDTQRSEINDAVVLTVSETAEAVVSVSPQSWLTEGDSVTLNCEIKSSSTGWTFSWYTDVLYRDSQGSYRYRPELLSDSSRGSGGSYTLSPVTLNHTGVYMCRAVRGEQVFYSQYSKDQPLWITGESPPVSLIINPSRTQHFTADSISLSCENHRDSTGWTVRRYTCNETWFDCLSVSGSTCNISSLSPSHTGVYWCQSESGECSNPVNITVHNGDVILDSPVHPLTEGRPLTLHCLYRNTKISDSGVDFYKDDLIVQNQTAGEMIFSSVSKSDEGFYHCKHPERGESPKSWISVRDAKAPVSVFRLISSLLTVSVYLLLTIILVVK</sequence>
<dbReference type="Gene3D" id="2.60.40.10">
    <property type="entry name" value="Immunoglobulins"/>
    <property type="match status" value="11"/>
</dbReference>
<feature type="non-terminal residue" evidence="6">
    <location>
        <position position="1"/>
    </location>
</feature>
<dbReference type="GO" id="GO:0004888">
    <property type="term" value="F:transmembrane signaling receptor activity"/>
    <property type="evidence" value="ECO:0007669"/>
    <property type="project" value="TreeGrafter"/>
</dbReference>
<organism evidence="6 7">
    <name type="scientific">Silurus asotus</name>
    <name type="common">Amur catfish</name>
    <name type="synonym">Parasilurus asotus</name>
    <dbReference type="NCBI Taxonomy" id="30991"/>
    <lineage>
        <taxon>Eukaryota</taxon>
        <taxon>Metazoa</taxon>
        <taxon>Chordata</taxon>
        <taxon>Craniata</taxon>
        <taxon>Vertebrata</taxon>
        <taxon>Euteleostomi</taxon>
        <taxon>Actinopterygii</taxon>
        <taxon>Neopterygii</taxon>
        <taxon>Teleostei</taxon>
        <taxon>Ostariophysi</taxon>
        <taxon>Siluriformes</taxon>
        <taxon>Siluridae</taxon>
        <taxon>Silurus</taxon>
    </lineage>
</organism>
<evidence type="ECO:0000313" key="7">
    <source>
        <dbReference type="Proteomes" id="UP001205998"/>
    </source>
</evidence>
<dbReference type="GO" id="GO:0009897">
    <property type="term" value="C:external side of plasma membrane"/>
    <property type="evidence" value="ECO:0007669"/>
    <property type="project" value="TreeGrafter"/>
</dbReference>
<dbReference type="PANTHER" id="PTHR11481">
    <property type="entry name" value="IMMUNOGLOBULIN FC RECEPTOR"/>
    <property type="match status" value="1"/>
</dbReference>
<keyword evidence="4" id="KW-1133">Transmembrane helix</keyword>
<dbReference type="InterPro" id="IPR007110">
    <property type="entry name" value="Ig-like_dom"/>
</dbReference>
<dbReference type="Pfam" id="PF13927">
    <property type="entry name" value="Ig_3"/>
    <property type="match status" value="3"/>
</dbReference>
<feature type="transmembrane region" description="Helical" evidence="4">
    <location>
        <begin position="1015"/>
        <end position="1037"/>
    </location>
</feature>
<evidence type="ECO:0000259" key="5">
    <source>
        <dbReference type="PROSITE" id="PS50835"/>
    </source>
</evidence>
<dbReference type="InterPro" id="IPR003598">
    <property type="entry name" value="Ig_sub2"/>
</dbReference>
<dbReference type="InterPro" id="IPR013783">
    <property type="entry name" value="Ig-like_fold"/>
</dbReference>
<dbReference type="InterPro" id="IPR003599">
    <property type="entry name" value="Ig_sub"/>
</dbReference>
<keyword evidence="2" id="KW-1015">Disulfide bond</keyword>
<dbReference type="Proteomes" id="UP001205998">
    <property type="component" value="Unassembled WGS sequence"/>
</dbReference>
<feature type="domain" description="Ig-like" evidence="5">
    <location>
        <begin position="84"/>
        <end position="168"/>
    </location>
</feature>
<gene>
    <name evidence="6" type="ORF">C0J50_3869</name>
</gene>
<dbReference type="SUPFAM" id="SSF48726">
    <property type="entry name" value="Immunoglobulin"/>
    <property type="match status" value="10"/>
</dbReference>
<feature type="domain" description="Ig-like" evidence="5">
    <location>
        <begin position="177"/>
        <end position="258"/>
    </location>
</feature>
<proteinExistence type="predicted"/>
<feature type="domain" description="Ig-like" evidence="5">
    <location>
        <begin position="460"/>
        <end position="544"/>
    </location>
</feature>
<dbReference type="InterPro" id="IPR036179">
    <property type="entry name" value="Ig-like_dom_sf"/>
</dbReference>